<keyword evidence="6" id="KW-0677">Repeat</keyword>
<organism evidence="15 16">
    <name type="scientific">Rikenella microfusus</name>
    <dbReference type="NCBI Taxonomy" id="28139"/>
    <lineage>
        <taxon>Bacteria</taxon>
        <taxon>Pseudomonadati</taxon>
        <taxon>Bacteroidota</taxon>
        <taxon>Bacteroidia</taxon>
        <taxon>Bacteroidales</taxon>
        <taxon>Rikenellaceae</taxon>
        <taxon>Rikenella</taxon>
    </lineage>
</organism>
<dbReference type="PANTHER" id="PTHR21248">
    <property type="entry name" value="CARDIOLIPIN SYNTHASE"/>
    <property type="match status" value="1"/>
</dbReference>
<dbReference type="GO" id="GO:0032049">
    <property type="term" value="P:cardiolipin biosynthetic process"/>
    <property type="evidence" value="ECO:0007669"/>
    <property type="project" value="UniProtKB-UniRule"/>
</dbReference>
<feature type="transmembrane region" description="Helical" evidence="12">
    <location>
        <begin position="6"/>
        <end position="27"/>
    </location>
</feature>
<feature type="domain" description="PLD phosphodiesterase" evidence="14">
    <location>
        <begin position="394"/>
        <end position="421"/>
    </location>
</feature>
<dbReference type="RefSeq" id="WP_027291750.1">
    <property type="nucleotide sequence ID" value="NZ_UGVL01000001.1"/>
</dbReference>
<dbReference type="NCBIfam" id="TIGR04265">
    <property type="entry name" value="bac_cardiolipin"/>
    <property type="match status" value="1"/>
</dbReference>
<dbReference type="Pfam" id="PF13091">
    <property type="entry name" value="PLDc_2"/>
    <property type="match status" value="2"/>
</dbReference>
<keyword evidence="2 12" id="KW-1003">Cell membrane</keyword>
<dbReference type="Proteomes" id="UP000255233">
    <property type="component" value="Unassembled WGS sequence"/>
</dbReference>
<dbReference type="STRING" id="880526.GCA_000427365_02221"/>
<comment type="catalytic activity">
    <reaction evidence="12">
        <text>2 a 1,2-diacyl-sn-glycero-3-phospho-(1'-sn-glycerol) = a cardiolipin + glycerol</text>
        <dbReference type="Rhea" id="RHEA:31451"/>
        <dbReference type="ChEBI" id="CHEBI:17754"/>
        <dbReference type="ChEBI" id="CHEBI:62237"/>
        <dbReference type="ChEBI" id="CHEBI:64716"/>
    </reaction>
</comment>
<evidence type="ECO:0000256" key="5">
    <source>
        <dbReference type="ARBA" id="ARBA00022692"/>
    </source>
</evidence>
<dbReference type="InterPro" id="IPR022924">
    <property type="entry name" value="Cardiolipin_synthase"/>
</dbReference>
<keyword evidence="11 12" id="KW-1208">Phospholipid metabolism</keyword>
<dbReference type="InterPro" id="IPR001736">
    <property type="entry name" value="PLipase_D/transphosphatidylase"/>
</dbReference>
<evidence type="ECO:0000256" key="9">
    <source>
        <dbReference type="ARBA" id="ARBA00023136"/>
    </source>
</evidence>
<gene>
    <name evidence="15" type="primary">cls</name>
    <name evidence="15" type="ORF">NCTC11190_01598</name>
</gene>
<dbReference type="FunFam" id="3.30.870.10:FF:000014">
    <property type="entry name" value="Cardiolipin synthase"/>
    <property type="match status" value="1"/>
</dbReference>
<dbReference type="EMBL" id="UGVL01000001">
    <property type="protein sequence ID" value="SUE34375.1"/>
    <property type="molecule type" value="Genomic_DNA"/>
</dbReference>
<dbReference type="PROSITE" id="PS50035">
    <property type="entry name" value="PLD"/>
    <property type="match status" value="2"/>
</dbReference>
<dbReference type="AlphaFoldDB" id="A0A379MS75"/>
<dbReference type="CDD" id="cd09112">
    <property type="entry name" value="PLDc_CLS_2"/>
    <property type="match status" value="1"/>
</dbReference>
<keyword evidence="3 12" id="KW-0444">Lipid biosynthesis</keyword>
<feature type="transmembrane region" description="Helical" evidence="12">
    <location>
        <begin position="39"/>
        <end position="58"/>
    </location>
</feature>
<evidence type="ECO:0000256" key="8">
    <source>
        <dbReference type="ARBA" id="ARBA00023098"/>
    </source>
</evidence>
<evidence type="ECO:0000256" key="4">
    <source>
        <dbReference type="ARBA" id="ARBA00022679"/>
    </source>
</evidence>
<feature type="active site" evidence="12">
    <location>
        <position position="399"/>
    </location>
</feature>
<evidence type="ECO:0000256" key="2">
    <source>
        <dbReference type="ARBA" id="ARBA00022475"/>
    </source>
</evidence>
<accession>A0A379MS75</accession>
<dbReference type="InterPro" id="IPR025202">
    <property type="entry name" value="PLD-like_dom"/>
</dbReference>
<feature type="domain" description="PLD phosphodiesterase" evidence="14">
    <location>
        <begin position="217"/>
        <end position="244"/>
    </location>
</feature>
<evidence type="ECO:0000313" key="15">
    <source>
        <dbReference type="EMBL" id="SUE34375.1"/>
    </source>
</evidence>
<evidence type="ECO:0000256" key="3">
    <source>
        <dbReference type="ARBA" id="ARBA00022516"/>
    </source>
</evidence>
<keyword evidence="8 12" id="KW-0443">Lipid metabolism</keyword>
<comment type="similarity">
    <text evidence="12">Belongs to the phospholipase D family. Cardiolipin synthase subfamily.</text>
</comment>
<feature type="active site" evidence="12">
    <location>
        <position position="229"/>
    </location>
</feature>
<evidence type="ECO:0000313" key="16">
    <source>
        <dbReference type="Proteomes" id="UP000255233"/>
    </source>
</evidence>
<evidence type="ECO:0000256" key="6">
    <source>
        <dbReference type="ARBA" id="ARBA00022737"/>
    </source>
</evidence>
<evidence type="ECO:0000256" key="1">
    <source>
        <dbReference type="ARBA" id="ARBA00004651"/>
    </source>
</evidence>
<evidence type="ECO:0000256" key="12">
    <source>
        <dbReference type="HAMAP-Rule" id="MF_01916"/>
    </source>
</evidence>
<dbReference type="SMART" id="SM00155">
    <property type="entry name" value="PLDc"/>
    <property type="match status" value="2"/>
</dbReference>
<evidence type="ECO:0000256" key="7">
    <source>
        <dbReference type="ARBA" id="ARBA00022989"/>
    </source>
</evidence>
<comment type="subcellular location">
    <subcellularLocation>
        <location evidence="1 12">Cell membrane</location>
        <topology evidence="1 12">Multi-pass membrane protein</topology>
    </subcellularLocation>
</comment>
<comment type="function">
    <text evidence="12">Catalyzes the reversible phosphatidyl group transfer from one phosphatidylglycerol molecule to another to form cardiolipin (CL) (diphosphatidylglycerol) and glycerol.</text>
</comment>
<protein>
    <recommendedName>
        <fullName evidence="12 13">Cardiolipin synthase</fullName>
        <shortName evidence="12">CL synthase</shortName>
        <ecNumber evidence="12 13">2.7.8.-</ecNumber>
    </recommendedName>
</protein>
<dbReference type="GO" id="GO:0005886">
    <property type="term" value="C:plasma membrane"/>
    <property type="evidence" value="ECO:0007669"/>
    <property type="project" value="UniProtKB-SubCell"/>
</dbReference>
<reference evidence="15 16" key="1">
    <citation type="submission" date="2018-06" db="EMBL/GenBank/DDBJ databases">
        <authorList>
            <consortium name="Pathogen Informatics"/>
            <person name="Doyle S."/>
        </authorList>
    </citation>
    <scope>NUCLEOTIDE SEQUENCE [LARGE SCALE GENOMIC DNA]</scope>
    <source>
        <strain evidence="15 16">NCTC11190</strain>
    </source>
</reference>
<evidence type="ECO:0000259" key="14">
    <source>
        <dbReference type="PROSITE" id="PS50035"/>
    </source>
</evidence>
<keyword evidence="4 12" id="KW-0808">Transferase</keyword>
<feature type="active site" evidence="12">
    <location>
        <position position="224"/>
    </location>
</feature>
<feature type="active site" evidence="12">
    <location>
        <position position="401"/>
    </location>
</feature>
<dbReference type="Pfam" id="PF13396">
    <property type="entry name" value="PLDc_N"/>
    <property type="match status" value="1"/>
</dbReference>
<sequence length="481" mass="55437">MYIWRIVIYSLLVFYVLVVVATVFTVLHERRDPVRALSWIAVIVLLPFIGIGLFVFFGQDYRKRKIFNRKEIKDLKQFENLSYKQLREIDSFANPEVVSNREIITLLLNSNKSLLTTNNRLEVLDDGGETFSSLIDALKRAESFIHLEYYIFENDALGGRIAEILKDKAKAGVEVRFIYDDVGSWNLKRSFIRSLREAGVQVHCFMPVVFPWLTSKINYRNHRKIAVIDGKVGYTGGLNIADRYLHGTKHGPWRDTHLKIEGTAVHMLQLTFLTDWYFATGIQLRDKEKYLAVQDGYSGDTAVQIATSGPDSDWATIMQAYFAAINKATDHIYISTPYFMPGESLLTALKVAALSGIDVRIMLPSRSDSKIVYWASRSYIAELLEARIKVYLYRKGFNHSKIMTIDNHFSSIGTANMDNRSFEDNFEVTAMIYDRQVTDRIERRFLSDLEGCTRLTRKRWATRSRTDIFKESVARLFSPLL</sequence>
<dbReference type="InterPro" id="IPR030874">
    <property type="entry name" value="Cardiolipin_synth_Firmi"/>
</dbReference>
<keyword evidence="10 12" id="KW-0594">Phospholipid biosynthesis</keyword>
<evidence type="ECO:0000256" key="13">
    <source>
        <dbReference type="NCBIfam" id="TIGR04265"/>
    </source>
</evidence>
<dbReference type="OrthoDB" id="9762009at2"/>
<dbReference type="HAMAP" id="MF_01916">
    <property type="entry name" value="Cardiolipin_synth_Cls"/>
    <property type="match status" value="1"/>
</dbReference>
<keyword evidence="9 12" id="KW-0472">Membrane</keyword>
<keyword evidence="5 12" id="KW-0812">Transmembrane</keyword>
<keyword evidence="7 12" id="KW-1133">Transmembrane helix</keyword>
<proteinExistence type="inferred from homology"/>
<feature type="active site" evidence="12">
    <location>
        <position position="406"/>
    </location>
</feature>
<dbReference type="GO" id="GO:0008808">
    <property type="term" value="F:cardiolipin synthase activity"/>
    <property type="evidence" value="ECO:0007669"/>
    <property type="project" value="UniProtKB-UniRule"/>
</dbReference>
<dbReference type="InterPro" id="IPR027379">
    <property type="entry name" value="CLS_N"/>
</dbReference>
<feature type="active site" evidence="12">
    <location>
        <position position="222"/>
    </location>
</feature>
<keyword evidence="16" id="KW-1185">Reference proteome</keyword>
<evidence type="ECO:0000256" key="11">
    <source>
        <dbReference type="ARBA" id="ARBA00023264"/>
    </source>
</evidence>
<dbReference type="Gene3D" id="3.30.870.10">
    <property type="entry name" value="Endonuclease Chain A"/>
    <property type="match status" value="2"/>
</dbReference>
<dbReference type="SUPFAM" id="SSF56024">
    <property type="entry name" value="Phospholipase D/nuclease"/>
    <property type="match status" value="2"/>
</dbReference>
<evidence type="ECO:0000256" key="10">
    <source>
        <dbReference type="ARBA" id="ARBA00023209"/>
    </source>
</evidence>
<dbReference type="CDD" id="cd09110">
    <property type="entry name" value="PLDc_CLS_1"/>
    <property type="match status" value="1"/>
</dbReference>
<dbReference type="EC" id="2.7.8.-" evidence="12 13"/>
<dbReference type="PANTHER" id="PTHR21248:SF22">
    <property type="entry name" value="PHOSPHOLIPASE D"/>
    <property type="match status" value="1"/>
</dbReference>
<name>A0A379MS75_9BACT</name>